<keyword evidence="3" id="KW-0813">Transport</keyword>
<dbReference type="EMBL" id="AZGZ01000016">
    <property type="protein sequence ID" value="KZZ90577.1"/>
    <property type="molecule type" value="Genomic_DNA"/>
</dbReference>
<evidence type="ECO:0000256" key="1">
    <source>
        <dbReference type="ARBA" id="ARBA00004123"/>
    </source>
</evidence>
<keyword evidence="4" id="KW-0539">Nucleus</keyword>
<reference evidence="5 6" key="1">
    <citation type="journal article" date="2016" name="Genome Biol. Evol.">
        <title>Divergent and convergent evolution of fungal pathogenicity.</title>
        <authorList>
            <person name="Shang Y."/>
            <person name="Xiao G."/>
            <person name="Zheng P."/>
            <person name="Cen K."/>
            <person name="Zhan S."/>
            <person name="Wang C."/>
        </authorList>
    </citation>
    <scope>NUCLEOTIDE SEQUENCE [LARGE SCALE GENOMIC DNA]</scope>
    <source>
        <strain evidence="5 6">ARSEF 7405</strain>
    </source>
</reference>
<dbReference type="Gene3D" id="1.25.10.10">
    <property type="entry name" value="Leucine-rich Repeat Variant"/>
    <property type="match status" value="1"/>
</dbReference>
<dbReference type="VEuPathDB" id="FungiDB:AAP_03672"/>
<evidence type="ECO:0000256" key="4">
    <source>
        <dbReference type="ARBA" id="ARBA00023242"/>
    </source>
</evidence>
<organism evidence="5 6">
    <name type="scientific">Ascosphaera apis ARSEF 7405</name>
    <dbReference type="NCBI Taxonomy" id="392613"/>
    <lineage>
        <taxon>Eukaryota</taxon>
        <taxon>Fungi</taxon>
        <taxon>Dikarya</taxon>
        <taxon>Ascomycota</taxon>
        <taxon>Pezizomycotina</taxon>
        <taxon>Eurotiomycetes</taxon>
        <taxon>Eurotiomycetidae</taxon>
        <taxon>Onygenales</taxon>
        <taxon>Ascosphaeraceae</taxon>
        <taxon>Ascosphaera</taxon>
    </lineage>
</organism>
<dbReference type="PANTHER" id="PTHR12363:SF33">
    <property type="entry name" value="IMPORTIN-13"/>
    <property type="match status" value="1"/>
</dbReference>
<evidence type="ECO:0000313" key="6">
    <source>
        <dbReference type="Proteomes" id="UP000242877"/>
    </source>
</evidence>
<dbReference type="Proteomes" id="UP000242877">
    <property type="component" value="Unassembled WGS sequence"/>
</dbReference>
<evidence type="ECO:0000256" key="3">
    <source>
        <dbReference type="ARBA" id="ARBA00022448"/>
    </source>
</evidence>
<dbReference type="AlphaFoldDB" id="A0A167XX03"/>
<dbReference type="GO" id="GO:0005634">
    <property type="term" value="C:nucleus"/>
    <property type="evidence" value="ECO:0007669"/>
    <property type="project" value="UniProtKB-SubCell"/>
</dbReference>
<dbReference type="InterPro" id="IPR051345">
    <property type="entry name" value="Importin_beta-like_NTR"/>
</dbReference>
<gene>
    <name evidence="5" type="ORF">AAP_03672</name>
</gene>
<dbReference type="OrthoDB" id="2016913at2759"/>
<comment type="caution">
    <text evidence="5">The sequence shown here is derived from an EMBL/GenBank/DDBJ whole genome shotgun (WGS) entry which is preliminary data.</text>
</comment>
<evidence type="ECO:0000256" key="2">
    <source>
        <dbReference type="ARBA" id="ARBA00007991"/>
    </source>
</evidence>
<dbReference type="PANTHER" id="PTHR12363">
    <property type="entry name" value="TRANSPORTIN 3 AND IMPORTIN 13"/>
    <property type="match status" value="1"/>
</dbReference>
<protein>
    <submittedName>
        <fullName evidence="5">KapN</fullName>
    </submittedName>
</protein>
<dbReference type="InterPro" id="IPR016024">
    <property type="entry name" value="ARM-type_fold"/>
</dbReference>
<keyword evidence="6" id="KW-1185">Reference proteome</keyword>
<dbReference type="GO" id="GO:0006606">
    <property type="term" value="P:protein import into nucleus"/>
    <property type="evidence" value="ECO:0007669"/>
    <property type="project" value="TreeGrafter"/>
</dbReference>
<name>A0A167XX03_9EURO</name>
<sequence>MDPVQEAKALVQALHTPGNSAHAPQIQDRLLSLQKTEAGWAIADGLLGSDDKTERFFGALTLTIKIHQDWESLNEESRRGLLAQLMTCFVSLASIKESQFVMRKIMSTLSTFFFKPKSPWTHVLRHTALCVASGRYIPETECSDESYSMAVSSLSGEGLLLLLAFSTTLAEDSVSVFSPTELDARNRLGLNVKDAMLLNEFTLNSVLSREEEVKLGNAEQLADAAQEAIKSLNAWISVARGVKPTITDLKGMITNALVGVVRFLAVDGVALSSMELLSDLIANQPSLLNDDQLSGVLGFISGSLGERYAMALLQGEFEDEGMQFLELLLAYASRDALGLLTKMHDAQTQRVVFLLHTLFRVPGFAEVDEKVSTLLLEFWTNAADDLRDTLMDGDIEVVPDQAKMELAQAINDCYPKLCYPSSTTHRWDEDERRNFAGFRRDYADFLIGSYPLLGSELVKQFQERASAALDSKDWDNFEVAISCLGFLSDAVADLEEMDPIFHCIFLSPGFDDMCFNRVALPKRTRQTLADMIARYTTYFERNTATIPRTLNLLFNSLELPNCDRVASKSISTLCQSCRKALVVYVEEFINKFNLLRSRPAVNPTTLERVAEGIAAIITAIPSDIDKVKCLMSLLEPFEQVATIAQQQWQQGQAEEALASAMQAIRCTASIGKGFRDQDDGPISLDDDNDTDHAAEFWSVNGPGGAPQACIMRILNILVNTFSFDGEVIEATCDVLRAGYTESRPGPYVLPPEVTVAFIKASAVMASPRFSIVMATATSFLSSHALHPMQKEIGAVEFILHIHELIQGMNVSPDIYDPEVAHSCIDLLDKLLRKTSKVFFGLAESRVDGLAMIAVILEFTISCLQRPDPLPLRAASSFWMALLSIPDPPPAFQPSAPMRQPGGPAPSSFFDQCLASLSSVLIHQISGNCARSDLERLSDIIKKFVFRYQGAAKLHLGNALAALDTEGVVSGPGSHLATATSGGQVGVAKGPSKADKDRFLSVIIANRGSRGTTAEVKAFWIACRGRGYAYRQ</sequence>
<dbReference type="SUPFAM" id="SSF48371">
    <property type="entry name" value="ARM repeat"/>
    <property type="match status" value="1"/>
</dbReference>
<dbReference type="InterPro" id="IPR011989">
    <property type="entry name" value="ARM-like"/>
</dbReference>
<accession>A0A167XX03</accession>
<evidence type="ECO:0000313" key="5">
    <source>
        <dbReference type="EMBL" id="KZZ90577.1"/>
    </source>
</evidence>
<dbReference type="GO" id="GO:0005737">
    <property type="term" value="C:cytoplasm"/>
    <property type="evidence" value="ECO:0007669"/>
    <property type="project" value="TreeGrafter"/>
</dbReference>
<proteinExistence type="inferred from homology"/>
<comment type="similarity">
    <text evidence="2">Belongs to the importin beta family.</text>
</comment>
<comment type="subcellular location">
    <subcellularLocation>
        <location evidence="1">Nucleus</location>
    </subcellularLocation>
</comment>